<feature type="region of interest" description="Disordered" evidence="1">
    <location>
        <begin position="1"/>
        <end position="44"/>
    </location>
</feature>
<keyword evidence="3" id="KW-1185">Reference proteome</keyword>
<dbReference type="AlphaFoldDB" id="A0A4Z2E9E3"/>
<protein>
    <submittedName>
        <fullName evidence="2">Uncharacterized protein</fullName>
    </submittedName>
</protein>
<feature type="compositionally biased region" description="Basic and acidic residues" evidence="1">
    <location>
        <begin position="16"/>
        <end position="29"/>
    </location>
</feature>
<sequence length="44" mass="5005">MEDQLCSSPAPRRPTAQHEEQQANGERRASLRAVIRYRLAPTRG</sequence>
<comment type="caution">
    <text evidence="2">The sequence shown here is derived from an EMBL/GenBank/DDBJ whole genome shotgun (WGS) entry which is preliminary data.</text>
</comment>
<dbReference type="Proteomes" id="UP000314294">
    <property type="component" value="Unassembled WGS sequence"/>
</dbReference>
<accession>A0A4Z2E9E3</accession>
<dbReference type="EMBL" id="SRLO01013217">
    <property type="protein sequence ID" value="TNN25190.1"/>
    <property type="molecule type" value="Genomic_DNA"/>
</dbReference>
<proteinExistence type="predicted"/>
<name>A0A4Z2E9E3_9TELE</name>
<organism evidence="2 3">
    <name type="scientific">Liparis tanakae</name>
    <name type="common">Tanaka's snailfish</name>
    <dbReference type="NCBI Taxonomy" id="230148"/>
    <lineage>
        <taxon>Eukaryota</taxon>
        <taxon>Metazoa</taxon>
        <taxon>Chordata</taxon>
        <taxon>Craniata</taxon>
        <taxon>Vertebrata</taxon>
        <taxon>Euteleostomi</taxon>
        <taxon>Actinopterygii</taxon>
        <taxon>Neopterygii</taxon>
        <taxon>Teleostei</taxon>
        <taxon>Neoteleostei</taxon>
        <taxon>Acanthomorphata</taxon>
        <taxon>Eupercaria</taxon>
        <taxon>Perciformes</taxon>
        <taxon>Cottioidei</taxon>
        <taxon>Cottales</taxon>
        <taxon>Liparidae</taxon>
        <taxon>Liparis</taxon>
    </lineage>
</organism>
<evidence type="ECO:0000256" key="1">
    <source>
        <dbReference type="SAM" id="MobiDB-lite"/>
    </source>
</evidence>
<evidence type="ECO:0000313" key="2">
    <source>
        <dbReference type="EMBL" id="TNN25190.1"/>
    </source>
</evidence>
<gene>
    <name evidence="2" type="ORF">EYF80_064681</name>
</gene>
<reference evidence="2 3" key="1">
    <citation type="submission" date="2019-03" db="EMBL/GenBank/DDBJ databases">
        <title>First draft genome of Liparis tanakae, snailfish: a comprehensive survey of snailfish specific genes.</title>
        <authorList>
            <person name="Kim W."/>
            <person name="Song I."/>
            <person name="Jeong J.-H."/>
            <person name="Kim D."/>
            <person name="Kim S."/>
            <person name="Ryu S."/>
            <person name="Song J.Y."/>
            <person name="Lee S.K."/>
        </authorList>
    </citation>
    <scope>NUCLEOTIDE SEQUENCE [LARGE SCALE GENOMIC DNA]</scope>
    <source>
        <tissue evidence="2">Muscle</tissue>
    </source>
</reference>
<evidence type="ECO:0000313" key="3">
    <source>
        <dbReference type="Proteomes" id="UP000314294"/>
    </source>
</evidence>